<evidence type="ECO:0000313" key="2">
    <source>
        <dbReference type="EMBL" id="MFC0523768.1"/>
    </source>
</evidence>
<name>A0ABV6LNE1_9BACI</name>
<reference evidence="2 3" key="1">
    <citation type="submission" date="2024-09" db="EMBL/GenBank/DDBJ databases">
        <authorList>
            <person name="Sun Q."/>
            <person name="Mori K."/>
        </authorList>
    </citation>
    <scope>NUCLEOTIDE SEQUENCE [LARGE SCALE GENOMIC DNA]</scope>
    <source>
        <strain evidence="2 3">NCAIM B.02529</strain>
    </source>
</reference>
<comment type="caution">
    <text evidence="2">The sequence shown here is derived from an EMBL/GenBank/DDBJ whole genome shotgun (WGS) entry which is preliminary data.</text>
</comment>
<gene>
    <name evidence="2" type="ORF">ACFFGV_09340</name>
</gene>
<feature type="transmembrane region" description="Helical" evidence="1">
    <location>
        <begin position="113"/>
        <end position="132"/>
    </location>
</feature>
<proteinExistence type="predicted"/>
<dbReference type="PANTHER" id="PTHR37308:SF1">
    <property type="entry name" value="POLYPRENYL-PHOSPHATE TRANSPORTER"/>
    <property type="match status" value="1"/>
</dbReference>
<protein>
    <submittedName>
        <fullName evidence="2">DUF368 domain-containing protein</fullName>
    </submittedName>
</protein>
<dbReference type="PANTHER" id="PTHR37308">
    <property type="entry name" value="INTEGRAL MEMBRANE PROTEIN"/>
    <property type="match status" value="1"/>
</dbReference>
<accession>A0ABV6LNE1</accession>
<feature type="transmembrane region" description="Helical" evidence="1">
    <location>
        <begin position="6"/>
        <end position="33"/>
    </location>
</feature>
<sequence>MEWRNIYRGMLMGTSDVVPGVSGGTIAVVLGIYDRLIEAVNGVFSKEWKKQLGFLIPLAIGIGAAILLLSNLIDHLLENYEQPTMFFFLGLIVGIIPFLLNKADYKRNFEGSHYVLLLISVLLVGSLAFFNTGEPEAWKGSLSVSQYIFLFFSGWLASMAMLLPGVSGSFLLLLIGVYPTVVGAISELQFDRIIVIGLGVLIGIAISGKGINHLFKHYPYYTYAVVTGMVIGSIFVVFPGVPASMVLCLITLMGGLLAAFLLGKVEYE</sequence>
<dbReference type="Proteomes" id="UP001589836">
    <property type="component" value="Unassembled WGS sequence"/>
</dbReference>
<feature type="transmembrane region" description="Helical" evidence="1">
    <location>
        <begin position="85"/>
        <end position="101"/>
    </location>
</feature>
<feature type="transmembrane region" description="Helical" evidence="1">
    <location>
        <begin position="192"/>
        <end position="208"/>
    </location>
</feature>
<dbReference type="EMBL" id="JBHLTP010000007">
    <property type="protein sequence ID" value="MFC0523768.1"/>
    <property type="molecule type" value="Genomic_DNA"/>
</dbReference>
<keyword evidence="3" id="KW-1185">Reference proteome</keyword>
<evidence type="ECO:0000313" key="3">
    <source>
        <dbReference type="Proteomes" id="UP001589836"/>
    </source>
</evidence>
<evidence type="ECO:0000256" key="1">
    <source>
        <dbReference type="SAM" id="Phobius"/>
    </source>
</evidence>
<feature type="transmembrane region" description="Helical" evidence="1">
    <location>
        <begin position="170"/>
        <end position="186"/>
    </location>
</feature>
<organism evidence="2 3">
    <name type="scientific">Pontibacillus salicampi</name>
    <dbReference type="NCBI Taxonomy" id="1449801"/>
    <lineage>
        <taxon>Bacteria</taxon>
        <taxon>Bacillati</taxon>
        <taxon>Bacillota</taxon>
        <taxon>Bacilli</taxon>
        <taxon>Bacillales</taxon>
        <taxon>Bacillaceae</taxon>
        <taxon>Pontibacillus</taxon>
    </lineage>
</organism>
<feature type="transmembrane region" description="Helical" evidence="1">
    <location>
        <begin position="144"/>
        <end position="163"/>
    </location>
</feature>
<feature type="transmembrane region" description="Helical" evidence="1">
    <location>
        <begin position="54"/>
        <end position="73"/>
    </location>
</feature>
<feature type="transmembrane region" description="Helical" evidence="1">
    <location>
        <begin position="244"/>
        <end position="263"/>
    </location>
</feature>
<dbReference type="RefSeq" id="WP_377347013.1">
    <property type="nucleotide sequence ID" value="NZ_JBHLTP010000007.1"/>
</dbReference>
<feature type="transmembrane region" description="Helical" evidence="1">
    <location>
        <begin position="220"/>
        <end position="238"/>
    </location>
</feature>
<keyword evidence="1" id="KW-0472">Membrane</keyword>
<keyword evidence="1" id="KW-0812">Transmembrane</keyword>
<dbReference type="InterPro" id="IPR007163">
    <property type="entry name" value="VCA0040-like"/>
</dbReference>
<keyword evidence="1" id="KW-1133">Transmembrane helix</keyword>
<dbReference type="Pfam" id="PF04018">
    <property type="entry name" value="VCA0040-like"/>
    <property type="match status" value="1"/>
</dbReference>